<evidence type="ECO:0000313" key="9">
    <source>
        <dbReference type="Proteomes" id="UP000822142"/>
    </source>
</evidence>
<accession>A0ABX2ID86</accession>
<dbReference type="Gene3D" id="3.20.20.370">
    <property type="entry name" value="Glycoside hydrolase/deacetylase"/>
    <property type="match status" value="1"/>
</dbReference>
<feature type="compositionally biased region" description="Polar residues" evidence="5">
    <location>
        <begin position="87"/>
        <end position="98"/>
    </location>
</feature>
<keyword evidence="6" id="KW-0472">Membrane</keyword>
<dbReference type="InterPro" id="IPR011330">
    <property type="entry name" value="Glyco_hydro/deAcase_b/a-brl"/>
</dbReference>
<dbReference type="PANTHER" id="PTHR10587:SF133">
    <property type="entry name" value="CHITIN DEACETYLASE 1-RELATED"/>
    <property type="match status" value="1"/>
</dbReference>
<keyword evidence="6" id="KW-1133">Transmembrane helix</keyword>
<keyword evidence="2" id="KW-0677">Repeat</keyword>
<dbReference type="Gene3D" id="2.10.270.10">
    <property type="entry name" value="Cholin Binding"/>
    <property type="match status" value="1"/>
</dbReference>
<dbReference type="EMBL" id="JAAITA010000025">
    <property type="protein sequence ID" value="NSJ87189.1"/>
    <property type="molecule type" value="Genomic_DNA"/>
</dbReference>
<evidence type="ECO:0000256" key="2">
    <source>
        <dbReference type="ARBA" id="ARBA00022737"/>
    </source>
</evidence>
<dbReference type="PROSITE" id="PS51677">
    <property type="entry name" value="NODB"/>
    <property type="match status" value="1"/>
</dbReference>
<keyword evidence="6" id="KW-0812">Transmembrane</keyword>
<feature type="repeat" description="Cell wall-binding" evidence="4">
    <location>
        <begin position="151"/>
        <end position="170"/>
    </location>
</feature>
<feature type="region of interest" description="Disordered" evidence="5">
    <location>
        <begin position="62"/>
        <end position="98"/>
    </location>
</feature>
<name>A0ABX2ID86_BLAHA</name>
<keyword evidence="9" id="KW-1185">Reference proteome</keyword>
<dbReference type="InterPro" id="IPR018337">
    <property type="entry name" value="Cell_wall/Cho-bd_repeat"/>
</dbReference>
<gene>
    <name evidence="8" type="ORF">G5A70_13625</name>
</gene>
<evidence type="ECO:0000256" key="4">
    <source>
        <dbReference type="PROSITE-ProRule" id="PRU00591"/>
    </source>
</evidence>
<dbReference type="Proteomes" id="UP000822142">
    <property type="component" value="Unassembled WGS sequence"/>
</dbReference>
<evidence type="ECO:0000256" key="1">
    <source>
        <dbReference type="ARBA" id="ARBA00022723"/>
    </source>
</evidence>
<feature type="domain" description="NodB homology" evidence="7">
    <location>
        <begin position="177"/>
        <end position="350"/>
    </location>
</feature>
<dbReference type="CDD" id="cd10954">
    <property type="entry name" value="CE4_CtAXE_like"/>
    <property type="match status" value="1"/>
</dbReference>
<evidence type="ECO:0000256" key="5">
    <source>
        <dbReference type="SAM" id="MobiDB-lite"/>
    </source>
</evidence>
<organism evidence="8 9">
    <name type="scientific">Blautia hansenii</name>
    <name type="common">Ruminococcus hansenii</name>
    <dbReference type="NCBI Taxonomy" id="1322"/>
    <lineage>
        <taxon>Bacteria</taxon>
        <taxon>Bacillati</taxon>
        <taxon>Bacillota</taxon>
        <taxon>Clostridia</taxon>
        <taxon>Lachnospirales</taxon>
        <taxon>Lachnospiraceae</taxon>
        <taxon>Blautia</taxon>
    </lineage>
</organism>
<dbReference type="RefSeq" id="WP_173750078.1">
    <property type="nucleotide sequence ID" value="NZ_JAAITA010000025.1"/>
</dbReference>
<keyword evidence="3" id="KW-0378">Hydrolase</keyword>
<dbReference type="Pfam" id="PF01522">
    <property type="entry name" value="Polysacc_deac_1"/>
    <property type="match status" value="1"/>
</dbReference>
<dbReference type="Pfam" id="PF19127">
    <property type="entry name" value="Choline_bind_3"/>
    <property type="match status" value="1"/>
</dbReference>
<feature type="repeat" description="Cell wall-binding" evidence="4">
    <location>
        <begin position="131"/>
        <end position="150"/>
    </location>
</feature>
<reference evidence="8 9" key="1">
    <citation type="journal article" date="2020" name="Cell Host Microbe">
        <title>Functional and Genomic Variation between Human-Derived Isolates of Lachnospiraceae Reveals Inter- and Intra-Species Diversity.</title>
        <authorList>
            <person name="Sorbara M.T."/>
            <person name="Littmann E.R."/>
            <person name="Fontana E."/>
            <person name="Moody T.U."/>
            <person name="Kohout C.E."/>
            <person name="Gjonbalaj M."/>
            <person name="Eaton V."/>
            <person name="Seok R."/>
            <person name="Leiner I.M."/>
            <person name="Pamer E.G."/>
        </authorList>
    </citation>
    <scope>NUCLEOTIDE SEQUENCE [LARGE SCALE GENOMIC DNA]</scope>
    <source>
        <strain evidence="8 9">MSK.15.26</strain>
    </source>
</reference>
<comment type="caution">
    <text evidence="8">The sequence shown here is derived from an EMBL/GenBank/DDBJ whole genome shotgun (WGS) entry which is preliminary data.</text>
</comment>
<dbReference type="InterPro" id="IPR002509">
    <property type="entry name" value="NODB_dom"/>
</dbReference>
<evidence type="ECO:0000256" key="3">
    <source>
        <dbReference type="ARBA" id="ARBA00022801"/>
    </source>
</evidence>
<dbReference type="PANTHER" id="PTHR10587">
    <property type="entry name" value="GLYCOSYL TRANSFERASE-RELATED"/>
    <property type="match status" value="1"/>
</dbReference>
<evidence type="ECO:0000259" key="7">
    <source>
        <dbReference type="PROSITE" id="PS51677"/>
    </source>
</evidence>
<proteinExistence type="predicted"/>
<evidence type="ECO:0000313" key="8">
    <source>
        <dbReference type="EMBL" id="NSJ87189.1"/>
    </source>
</evidence>
<keyword evidence="1" id="KW-0479">Metal-binding</keyword>
<dbReference type="InterPro" id="IPR050248">
    <property type="entry name" value="Polysacc_deacetylase_ArnD"/>
</dbReference>
<feature type="transmembrane region" description="Helical" evidence="6">
    <location>
        <begin position="37"/>
        <end position="58"/>
    </location>
</feature>
<protein>
    <submittedName>
        <fullName evidence="8">Polysaccharide deacetylase family protein</fullName>
    </submittedName>
</protein>
<dbReference type="PROSITE" id="PS51170">
    <property type="entry name" value="CW"/>
    <property type="match status" value="2"/>
</dbReference>
<sequence>MGQPFDEIDEEEYERRRRALIMRKRQEKIRQMKIRKLTRLVIMAVLLVTVVVAAGTGITKLAGGGDKKEPSKITQEVQADTEKGETETSAAKQPVMSSSDIEKLASDTTIFGWQQDETGKWYRNADGTFYENGWKEIDGAQYYFDENGYVTTGWLELDGKDYYFDEEGKYDSTKVRPMVALTYDDGPGQYTEKLLQCLQENNAKATFFMLGENAEKYPDIVKELKDAGMELGNHTYDHQILTSLSQDQISSEISKANEAIQNGAGVPADTLRPPGGSCNETVQQLANMPIIKWSLDTKDWKTKSADKTYQKVMDNVQDGSVVLMHDIHEWSVEASLRMIPELVEKGYKLVTVQELAEAKGITLENGKVYYYFGEGTQQVE</sequence>
<evidence type="ECO:0000256" key="6">
    <source>
        <dbReference type="SAM" id="Phobius"/>
    </source>
</evidence>
<dbReference type="SUPFAM" id="SSF88713">
    <property type="entry name" value="Glycoside hydrolase/deacetylase"/>
    <property type="match status" value="1"/>
</dbReference>